<evidence type="ECO:0000313" key="4">
    <source>
        <dbReference type="Proteomes" id="UP000815846"/>
    </source>
</evidence>
<dbReference type="EMBL" id="PJAI02000001">
    <property type="protein sequence ID" value="TYK67374.1"/>
    <property type="molecule type" value="Genomic_DNA"/>
</dbReference>
<dbReference type="PROSITE" id="PS50222">
    <property type="entry name" value="EF_HAND_2"/>
    <property type="match status" value="1"/>
</dbReference>
<organism evidence="3 4">
    <name type="scientific">Colwellia echini</name>
    <dbReference type="NCBI Taxonomy" id="1982103"/>
    <lineage>
        <taxon>Bacteria</taxon>
        <taxon>Pseudomonadati</taxon>
        <taxon>Pseudomonadota</taxon>
        <taxon>Gammaproteobacteria</taxon>
        <taxon>Alteromonadales</taxon>
        <taxon>Colwelliaceae</taxon>
        <taxon>Colwellia</taxon>
    </lineage>
</organism>
<dbReference type="InterPro" id="IPR002048">
    <property type="entry name" value="EF_hand_dom"/>
</dbReference>
<proteinExistence type="predicted"/>
<gene>
    <name evidence="3" type="ORF">CWS31_002290</name>
</gene>
<keyword evidence="1" id="KW-0732">Signal</keyword>
<accession>A0ABY3N236</accession>
<reference evidence="3 4" key="1">
    <citation type="submission" date="2019-08" db="EMBL/GenBank/DDBJ databases">
        <title>Microbe sample from Colwellia echini.</title>
        <authorList>
            <person name="Christiansen L."/>
            <person name="Pathiraja D."/>
            <person name="Schultz-Johansen M."/>
            <person name="Choi I.-G."/>
            <person name="Stougaard P."/>
        </authorList>
    </citation>
    <scope>NUCLEOTIDE SEQUENCE [LARGE SCALE GENOMIC DNA]</scope>
    <source>
        <strain evidence="3 4">A3</strain>
    </source>
</reference>
<evidence type="ECO:0000313" key="3">
    <source>
        <dbReference type="EMBL" id="TYK67374.1"/>
    </source>
</evidence>
<comment type="caution">
    <text evidence="3">The sequence shown here is derived from an EMBL/GenBank/DDBJ whole genome shotgun (WGS) entry which is preliminary data.</text>
</comment>
<dbReference type="Proteomes" id="UP000815846">
    <property type="component" value="Unassembled WGS sequence"/>
</dbReference>
<dbReference type="InterPro" id="IPR011992">
    <property type="entry name" value="EF-hand-dom_pair"/>
</dbReference>
<evidence type="ECO:0000259" key="2">
    <source>
        <dbReference type="PROSITE" id="PS50222"/>
    </source>
</evidence>
<keyword evidence="4" id="KW-1185">Reference proteome</keyword>
<protein>
    <recommendedName>
        <fullName evidence="2">EF-hand domain-containing protein</fullName>
    </recommendedName>
</protein>
<feature type="signal peptide" evidence="1">
    <location>
        <begin position="1"/>
        <end position="25"/>
    </location>
</feature>
<evidence type="ECO:0000256" key="1">
    <source>
        <dbReference type="SAM" id="SignalP"/>
    </source>
</evidence>
<dbReference type="Gene3D" id="1.10.238.10">
    <property type="entry name" value="EF-hand"/>
    <property type="match status" value="1"/>
</dbReference>
<dbReference type="SUPFAM" id="SSF47473">
    <property type="entry name" value="EF-hand"/>
    <property type="match status" value="1"/>
</dbReference>
<feature type="chain" id="PRO_5046171406" description="EF-hand domain-containing protein" evidence="1">
    <location>
        <begin position="26"/>
        <end position="126"/>
    </location>
</feature>
<sequence length="126" mass="14024">MNNISLTQISLFVAAVCLVSFFVNADEVLAPYNMEETTEVVTNITTNNTNVELTEEIQQVEETSDRFTFTSLDSDQNGKLSQQEVIAGKNNWLMKAFNEIDANTDAAITEQELVNFATYLASNVTK</sequence>
<dbReference type="RefSeq" id="WP_101343481.1">
    <property type="nucleotide sequence ID" value="NZ_PJAI02000001.1"/>
</dbReference>
<feature type="domain" description="EF-hand" evidence="2">
    <location>
        <begin position="88"/>
        <end position="123"/>
    </location>
</feature>
<name>A0ABY3N236_9GAMM</name>